<feature type="compositionally biased region" description="Basic and acidic residues" evidence="5">
    <location>
        <begin position="558"/>
        <end position="575"/>
    </location>
</feature>
<protein>
    <recommendedName>
        <fullName evidence="10">DNA mismatch repair protein</fullName>
    </recommendedName>
</protein>
<feature type="region of interest" description="Disordered" evidence="5">
    <location>
        <begin position="1"/>
        <end position="85"/>
    </location>
</feature>
<dbReference type="PANTHER" id="PTHR11361:SF148">
    <property type="entry name" value="DNA MISMATCH REPAIR PROTEIN MSH6"/>
    <property type="match status" value="1"/>
</dbReference>
<feature type="region of interest" description="Disordered" evidence="5">
    <location>
        <begin position="267"/>
        <end position="290"/>
    </location>
</feature>
<feature type="compositionally biased region" description="Basic and acidic residues" evidence="5">
    <location>
        <begin position="1"/>
        <end position="20"/>
    </location>
</feature>
<organism evidence="8 9">
    <name type="scientific">Cyclotella cryptica</name>
    <dbReference type="NCBI Taxonomy" id="29204"/>
    <lineage>
        <taxon>Eukaryota</taxon>
        <taxon>Sar</taxon>
        <taxon>Stramenopiles</taxon>
        <taxon>Ochrophyta</taxon>
        <taxon>Bacillariophyta</taxon>
        <taxon>Coscinodiscophyceae</taxon>
        <taxon>Thalassiosirophycidae</taxon>
        <taxon>Stephanodiscales</taxon>
        <taxon>Stephanodiscaceae</taxon>
        <taxon>Cyclotella</taxon>
    </lineage>
</organism>
<reference evidence="8 9" key="1">
    <citation type="journal article" date="2020" name="G3 (Bethesda)">
        <title>Improved Reference Genome for Cyclotella cryptica CCMP332, a Model for Cell Wall Morphogenesis, Salinity Adaptation, and Lipid Production in Diatoms (Bacillariophyta).</title>
        <authorList>
            <person name="Roberts W.R."/>
            <person name="Downey K.M."/>
            <person name="Ruck E.C."/>
            <person name="Traller J.C."/>
            <person name="Alverson A.J."/>
        </authorList>
    </citation>
    <scope>NUCLEOTIDE SEQUENCE [LARGE SCALE GENOMIC DNA]</scope>
    <source>
        <strain evidence="8 9">CCMP332</strain>
    </source>
</reference>
<feature type="domain" description="DNA mismatch repair proteins mutS family" evidence="7">
    <location>
        <begin position="872"/>
        <end position="1066"/>
    </location>
</feature>
<evidence type="ECO:0000256" key="2">
    <source>
        <dbReference type="ARBA" id="ARBA00022741"/>
    </source>
</evidence>
<feature type="compositionally biased region" description="Basic residues" evidence="5">
    <location>
        <begin position="54"/>
        <end position="69"/>
    </location>
</feature>
<dbReference type="InterPro" id="IPR000432">
    <property type="entry name" value="DNA_mismatch_repair_MutS_C"/>
</dbReference>
<gene>
    <name evidence="8" type="ORF">HJC23_007717</name>
</gene>
<dbReference type="SMART" id="SM00533">
    <property type="entry name" value="MUTSd"/>
    <property type="match status" value="1"/>
</dbReference>
<feature type="region of interest" description="Disordered" evidence="5">
    <location>
        <begin position="1222"/>
        <end position="1252"/>
    </location>
</feature>
<accession>A0ABD3P9I2</accession>
<feature type="region of interest" description="Disordered" evidence="5">
    <location>
        <begin position="101"/>
        <end position="172"/>
    </location>
</feature>
<dbReference type="Gene3D" id="1.10.1420.10">
    <property type="match status" value="1"/>
</dbReference>
<feature type="region of interest" description="Disordered" evidence="5">
    <location>
        <begin position="525"/>
        <end position="607"/>
    </location>
</feature>
<sequence length="1331" mass="145811">MIRKPIDDRDAKRRRSDNDAKTTPPSAHRDLEEKTRDNGYGYPSSEEDDDALSLHRRRDQRVRNFRKNKEKTAKENAMLPTPRGWKGLHNVIAGDAENTNLKSGATQQQQQCQRPQTDVSKSSRFTLSSAKKVNNAKHNPYSNAKSSYSHSTRNLSTRNESSSASAAPTVKSQRKSSTHIVCSISENLARETCVATLDASRPTTLNITKQGNGQTYAETLALLRMLSPHEILLNEGRKNSLLASKVGRLFGMELQDGVVEFGANRNNKRNSRKAKTQHVDDLSTSIDPTTAQPHENTIVKFIPRYYFDQTKGADLLRKLSRPETYNATLVEEYILLSSSYAVLQYAQLCLGAGLTRHSLALDVNAGGSHRMNIDRATMTNLELLVNAKTGKTQNSLVGSIDCTKTSVGGKLLRTNLMAPPTRLDTIHARLDLVDAFLEDEEFFYVVMEHLEDLPDVDKMLSCVALVPRGGSSTNNGALFGNGDGRGVTARVASRGISALVCIKSTLSVIPSFAHVLEVQLKEMDAREGTARTTERGGDEEGKRSKNSPPDCQQQPDISGHDDESTTVVESERSEAADSLSETDSMTDRNDASMTKGSSLDIGLGTSTSSTNKQYNRILSTSQTRHQLLRAILIAMKQPALSRVLNAVTNIFTESTTYSKNSHAMRHQECFALKPNTDGMMDVLRKAFLANVDDIYRLADEYAETYDITVQVKETTARGYYLSVSADLGLDLPEIFIQPVRNGRFIHCTTEEVYSLNSRAQENVQDLLLMTHERIQEALKVARENYDCLASLSDAIALLDMCHCFADNVASSRMPWCRPQLSDCDRQYEDENESFGGGGAIAIRNGRYAIDVGSGACSPSEFVPNDTYSSSLQNFTVITGINGSGKSTYLKQIALIVILAHCGSYVPAEEAFLPIRDQVCTRIGTADDQEHNISTFLMEMKETAFICNSTTEKSLFLLDELGRATSNEDGVAVAWSVSEFLLTKKAMTFFVTHYPQISKLASVYSNVQNQHLGAHISSSHNQDGSNINYTHKILPGPCTASGDYGVEMSVSCGFPNDVIQNARKIRRVVQQKMPGGDLCENTNSDSLNQNNAENRPNAHDILCDLAKHLTALKETDGRLSNDAKRVFLQELRDRLVPTNNAALVKTIRSLLLNENKDMTIPLTCVKQPMIETRQDNIDIAVAKANGSAATDSAKPGKLHEEHYETFDAKQVNGSLAPSLTLNNSFSSSSSSSGGGSSSSSSSTSSLGSGEEDNEMKYLNEECTTSTEITVEDLSHLDTALKGLRSDSERSDSSSHSSSSEESSSSCPSSSDAMSTKISRTPLSPSGTESRSL</sequence>
<comment type="caution">
    <text evidence="8">The sequence shown here is derived from an EMBL/GenBank/DDBJ whole genome shotgun (WGS) entry which is preliminary data.</text>
</comment>
<feature type="compositionally biased region" description="Low complexity" evidence="5">
    <location>
        <begin position="1223"/>
        <end position="1247"/>
    </location>
</feature>
<dbReference type="InterPro" id="IPR036187">
    <property type="entry name" value="DNA_mismatch_repair_MutS_sf"/>
</dbReference>
<evidence type="ECO:0000256" key="3">
    <source>
        <dbReference type="ARBA" id="ARBA00022840"/>
    </source>
</evidence>
<keyword evidence="2" id="KW-0547">Nucleotide-binding</keyword>
<dbReference type="SUPFAM" id="SSF48334">
    <property type="entry name" value="DNA repair protein MutS, domain III"/>
    <property type="match status" value="1"/>
</dbReference>
<evidence type="ECO:0000259" key="7">
    <source>
        <dbReference type="SMART" id="SM00534"/>
    </source>
</evidence>
<feature type="domain" description="DNA mismatch repair protein MutS core" evidence="6">
    <location>
        <begin position="391"/>
        <end position="853"/>
    </location>
</feature>
<evidence type="ECO:0000256" key="4">
    <source>
        <dbReference type="ARBA" id="ARBA00023125"/>
    </source>
</evidence>
<dbReference type="Pfam" id="PF05192">
    <property type="entry name" value="MutS_III"/>
    <property type="match status" value="1"/>
</dbReference>
<evidence type="ECO:0000256" key="1">
    <source>
        <dbReference type="ARBA" id="ARBA00006271"/>
    </source>
</evidence>
<dbReference type="Pfam" id="PF00488">
    <property type="entry name" value="MutS_V"/>
    <property type="match status" value="1"/>
</dbReference>
<feature type="compositionally biased region" description="Polar residues" evidence="5">
    <location>
        <begin position="117"/>
        <end position="166"/>
    </location>
</feature>
<evidence type="ECO:0000313" key="8">
    <source>
        <dbReference type="EMBL" id="KAL3784708.1"/>
    </source>
</evidence>
<dbReference type="InterPro" id="IPR045076">
    <property type="entry name" value="MutS"/>
</dbReference>
<feature type="region of interest" description="Disordered" evidence="5">
    <location>
        <begin position="1278"/>
        <end position="1331"/>
    </location>
</feature>
<dbReference type="GO" id="GO:0006281">
    <property type="term" value="P:DNA repair"/>
    <property type="evidence" value="ECO:0007669"/>
    <property type="project" value="UniProtKB-KW"/>
</dbReference>
<dbReference type="Proteomes" id="UP001516023">
    <property type="component" value="Unassembled WGS sequence"/>
</dbReference>
<feature type="compositionally biased region" description="Basic residues" evidence="5">
    <location>
        <begin position="267"/>
        <end position="276"/>
    </location>
</feature>
<evidence type="ECO:0000256" key="5">
    <source>
        <dbReference type="SAM" id="MobiDB-lite"/>
    </source>
</evidence>
<feature type="compositionally biased region" description="Low complexity" evidence="5">
    <location>
        <begin position="107"/>
        <end position="116"/>
    </location>
</feature>
<dbReference type="GO" id="GO:0005524">
    <property type="term" value="F:ATP binding"/>
    <property type="evidence" value="ECO:0007669"/>
    <property type="project" value="UniProtKB-UniRule"/>
</dbReference>
<keyword evidence="4" id="KW-0238">DNA-binding</keyword>
<keyword evidence="9" id="KW-1185">Reference proteome</keyword>
<dbReference type="InterPro" id="IPR027417">
    <property type="entry name" value="P-loop_NTPase"/>
</dbReference>
<proteinExistence type="inferred from homology"/>
<dbReference type="SMART" id="SM00534">
    <property type="entry name" value="MUTSac"/>
    <property type="match status" value="1"/>
</dbReference>
<feature type="compositionally biased region" description="Basic and acidic residues" evidence="5">
    <location>
        <begin position="27"/>
        <end position="37"/>
    </location>
</feature>
<feature type="compositionally biased region" description="Basic and acidic residues" evidence="5">
    <location>
        <begin position="1282"/>
        <end position="1291"/>
    </location>
</feature>
<feature type="compositionally biased region" description="Polar residues" evidence="5">
    <location>
        <begin position="546"/>
        <end position="556"/>
    </location>
</feature>
<dbReference type="InterPro" id="IPR007696">
    <property type="entry name" value="DNA_mismatch_repair_MutS_core"/>
</dbReference>
<comment type="similarity">
    <text evidence="1">Belongs to the DNA mismatch repair MutS family.</text>
</comment>
<dbReference type="EMBL" id="JABMIG020000230">
    <property type="protein sequence ID" value="KAL3784708.1"/>
    <property type="molecule type" value="Genomic_DNA"/>
</dbReference>
<name>A0ABD3P9I2_9STRA</name>
<dbReference type="Gene3D" id="3.40.50.300">
    <property type="entry name" value="P-loop containing nucleotide triphosphate hydrolases"/>
    <property type="match status" value="1"/>
</dbReference>
<keyword evidence="3" id="KW-0067">ATP-binding</keyword>
<evidence type="ECO:0000259" key="6">
    <source>
        <dbReference type="SMART" id="SM00533"/>
    </source>
</evidence>
<dbReference type="SUPFAM" id="SSF52540">
    <property type="entry name" value="P-loop containing nucleoside triphosphate hydrolases"/>
    <property type="match status" value="1"/>
</dbReference>
<feature type="compositionally biased region" description="Low complexity" evidence="5">
    <location>
        <begin position="1292"/>
        <end position="1313"/>
    </location>
</feature>
<feature type="compositionally biased region" description="Polar residues" evidence="5">
    <location>
        <begin position="1314"/>
        <end position="1331"/>
    </location>
</feature>
<evidence type="ECO:0008006" key="10">
    <source>
        <dbReference type="Google" id="ProtNLM"/>
    </source>
</evidence>
<evidence type="ECO:0000313" key="9">
    <source>
        <dbReference type="Proteomes" id="UP001516023"/>
    </source>
</evidence>
<dbReference type="PANTHER" id="PTHR11361">
    <property type="entry name" value="DNA MISMATCH REPAIR PROTEIN MUTS FAMILY MEMBER"/>
    <property type="match status" value="1"/>
</dbReference>
<feature type="compositionally biased region" description="Basic and acidic residues" evidence="5">
    <location>
        <begin position="525"/>
        <end position="543"/>
    </location>
</feature>
<dbReference type="GO" id="GO:0030983">
    <property type="term" value="F:mismatched DNA binding"/>
    <property type="evidence" value="ECO:0007669"/>
    <property type="project" value="UniProtKB-UniRule"/>
</dbReference>